<dbReference type="SMART" id="SM00028">
    <property type="entry name" value="TPR"/>
    <property type="match status" value="5"/>
</dbReference>
<organism evidence="3 4">
    <name type="scientific">Candidatus Endobugula sertula</name>
    <name type="common">Bugula neritina bacterial symbiont</name>
    <dbReference type="NCBI Taxonomy" id="62101"/>
    <lineage>
        <taxon>Bacteria</taxon>
        <taxon>Pseudomonadati</taxon>
        <taxon>Pseudomonadota</taxon>
        <taxon>Gammaproteobacteria</taxon>
        <taxon>Cellvibrionales</taxon>
        <taxon>Cellvibrionaceae</taxon>
        <taxon>Candidatus Endobugula</taxon>
    </lineage>
</organism>
<evidence type="ECO:0000256" key="1">
    <source>
        <dbReference type="SAM" id="SignalP"/>
    </source>
</evidence>
<feature type="domain" description="CHAT" evidence="2">
    <location>
        <begin position="510"/>
        <end position="771"/>
    </location>
</feature>
<dbReference type="InterPro" id="IPR019734">
    <property type="entry name" value="TPR_rpt"/>
</dbReference>
<dbReference type="STRING" id="62101.AB835_03790"/>
<comment type="caution">
    <text evidence="3">The sequence shown here is derived from an EMBL/GenBank/DDBJ whole genome shotgun (WGS) entry which is preliminary data.</text>
</comment>
<dbReference type="PANTHER" id="PTHR10098:SF108">
    <property type="entry name" value="TETRATRICOPEPTIDE REPEAT PROTEIN 28"/>
    <property type="match status" value="1"/>
</dbReference>
<keyword evidence="1" id="KW-0732">Signal</keyword>
<dbReference type="PANTHER" id="PTHR10098">
    <property type="entry name" value="RAPSYN-RELATED"/>
    <property type="match status" value="1"/>
</dbReference>
<evidence type="ECO:0000313" key="4">
    <source>
        <dbReference type="Proteomes" id="UP000242502"/>
    </source>
</evidence>
<feature type="chain" id="PRO_5008906572" description="CHAT domain-containing protein" evidence="1">
    <location>
        <begin position="24"/>
        <end position="772"/>
    </location>
</feature>
<dbReference type="EMBL" id="MDLC01000009">
    <property type="protein sequence ID" value="ODS24430.1"/>
    <property type="molecule type" value="Genomic_DNA"/>
</dbReference>
<dbReference type="InterPro" id="IPR024983">
    <property type="entry name" value="CHAT_dom"/>
</dbReference>
<dbReference type="Gene3D" id="1.25.40.10">
    <property type="entry name" value="Tetratricopeptide repeat domain"/>
    <property type="match status" value="2"/>
</dbReference>
<name>A0A1D2QSD7_9GAMM</name>
<accession>A0A1D2QSD7</accession>
<evidence type="ECO:0000313" key="3">
    <source>
        <dbReference type="EMBL" id="ODS24430.1"/>
    </source>
</evidence>
<dbReference type="Proteomes" id="UP000242502">
    <property type="component" value="Unassembled WGS sequence"/>
</dbReference>
<feature type="signal peptide" evidence="1">
    <location>
        <begin position="1"/>
        <end position="23"/>
    </location>
</feature>
<dbReference type="SUPFAM" id="SSF48452">
    <property type="entry name" value="TPR-like"/>
    <property type="match status" value="2"/>
</dbReference>
<gene>
    <name evidence="3" type="ORF">AB835_03790</name>
</gene>
<reference evidence="3 4" key="1">
    <citation type="journal article" date="2016" name="Appl. Environ. Microbiol.">
        <title>Lack of Overt Genome Reduction in the Bryostatin-Producing Bryozoan Symbiont "Candidatus Endobugula sertula".</title>
        <authorList>
            <person name="Miller I.J."/>
            <person name="Vanee N."/>
            <person name="Fong S.S."/>
            <person name="Lim-Fong G.E."/>
            <person name="Kwan J.C."/>
        </authorList>
    </citation>
    <scope>NUCLEOTIDE SEQUENCE [LARGE SCALE GENOMIC DNA]</scope>
    <source>
        <strain evidence="3">AB1-4</strain>
    </source>
</reference>
<dbReference type="AlphaFoldDB" id="A0A1D2QSD7"/>
<dbReference type="Pfam" id="PF12770">
    <property type="entry name" value="CHAT"/>
    <property type="match status" value="1"/>
</dbReference>
<proteinExistence type="predicted"/>
<protein>
    <recommendedName>
        <fullName evidence="2">CHAT domain-containing protein</fullName>
    </recommendedName>
</protein>
<sequence length="772" mass="85895">MNKTTQYLLCCSLWLLISSHTVAIDTVAPAGLRDQGEALYREGRFEHALRLWQQAFDSLPMQQEPKDLPPDTTEQAIGLLRHIAQVSLALGLNDRALSALQQAQSLAAATESSQYSRVLSELGDWYLGNGQWQQAGETLSESVSQARALRHPGTLAAALNNLGNALVLAAAYDQAQTAYEESLHWAVEADNRPLQTTVLINLTRLQLQNGQLWQTAYSALGRALGHVRQRATPAQVADLMTLTRLTKRLMEGLGGDGGKGKALSRLHRTLLEQALEIATDFYDPHQQAYAHGYLGQYYEDRQDYPQAMHHTRQAIFFAEQARYPANLYLWQWQRGRLLKAQGYKVDAVAAYRQAVVTLNPVRSHLMNNYRAPDVFYERIQPVYFGLADLLLEQAQQLTTPPKTGQPSSEDLLREARDSVEILNTAELQDYFQDECTVALQTKQTGLDGIDPHTAVIYPVILPQRLVLLVSLNGQLQQVVVPVTATRLELSTRRFRRHLQIRSRHAYLVEARQLYDWMIRPLQAQLSQAEIHTLVFVPSGVLRTIPLTALQDGQQFLVEQYALATTPSLSLTDPQPLSREDTETLITSLSKSVQGFPALPGVAGELSTVQDLLGGKILQDKDYSVDSLSGALKETEYSVLHMATHGVFGGSAEQSFLLTYDDKLNMNRLGELLQVGIFRDKPLELLTLSACQTTLGDERSALGLAGVAVQFGARSAVASLWFVDDAATAAMMAEFYQQLARTDQSKARALQQAQLSLLQQPQYRHPIYWASPV</sequence>
<evidence type="ECO:0000259" key="2">
    <source>
        <dbReference type="Pfam" id="PF12770"/>
    </source>
</evidence>
<dbReference type="InterPro" id="IPR011990">
    <property type="entry name" value="TPR-like_helical_dom_sf"/>
</dbReference>